<gene>
    <name evidence="1" type="ORF">F0562_015461</name>
</gene>
<dbReference type="Proteomes" id="UP000325577">
    <property type="component" value="Linkage Group LG7"/>
</dbReference>
<dbReference type="EMBL" id="CM018050">
    <property type="protein sequence ID" value="KAA8517987.1"/>
    <property type="molecule type" value="Genomic_DNA"/>
</dbReference>
<keyword evidence="2" id="KW-1185">Reference proteome</keyword>
<dbReference type="AlphaFoldDB" id="A0A5J4ZL45"/>
<name>A0A5J4ZL45_9ASTE</name>
<dbReference type="PANTHER" id="PTHR31170:SF17">
    <property type="match status" value="1"/>
</dbReference>
<dbReference type="OrthoDB" id="591587at2759"/>
<sequence>MEEHKTRYMMSFLNLENVTPEAAAEPVRFSDFRHDRRHTRDPIFESSLMIVALQRDLLLLENQIPFLYLEELYKYVKNHVSDYYEVASLSELALQFFVSFILYNVIAKERSGICTDVKHLLDLVHKWSGPQDSVERFLDFSPGYIRSATKLEAAGITFRKGISEYLFDIKYEKGILHIP</sequence>
<accession>A0A5J4ZL45</accession>
<dbReference type="Pfam" id="PF03140">
    <property type="entry name" value="DUF247"/>
    <property type="match status" value="1"/>
</dbReference>
<protein>
    <submittedName>
        <fullName evidence="1">Uncharacterized protein</fullName>
    </submittedName>
</protein>
<organism evidence="1 2">
    <name type="scientific">Nyssa sinensis</name>
    <dbReference type="NCBI Taxonomy" id="561372"/>
    <lineage>
        <taxon>Eukaryota</taxon>
        <taxon>Viridiplantae</taxon>
        <taxon>Streptophyta</taxon>
        <taxon>Embryophyta</taxon>
        <taxon>Tracheophyta</taxon>
        <taxon>Spermatophyta</taxon>
        <taxon>Magnoliopsida</taxon>
        <taxon>eudicotyledons</taxon>
        <taxon>Gunneridae</taxon>
        <taxon>Pentapetalae</taxon>
        <taxon>asterids</taxon>
        <taxon>Cornales</taxon>
        <taxon>Nyssaceae</taxon>
        <taxon>Nyssa</taxon>
    </lineage>
</organism>
<reference evidence="1 2" key="1">
    <citation type="submission" date="2019-09" db="EMBL/GenBank/DDBJ databases">
        <title>A chromosome-level genome assembly of the Chinese tupelo Nyssa sinensis.</title>
        <authorList>
            <person name="Yang X."/>
            <person name="Kang M."/>
            <person name="Yang Y."/>
            <person name="Xiong H."/>
            <person name="Wang M."/>
            <person name="Zhang Z."/>
            <person name="Wang Z."/>
            <person name="Wu H."/>
            <person name="Ma T."/>
            <person name="Liu J."/>
            <person name="Xi Z."/>
        </authorList>
    </citation>
    <scope>NUCLEOTIDE SEQUENCE [LARGE SCALE GENOMIC DNA]</scope>
    <source>
        <strain evidence="1">J267</strain>
        <tissue evidence="1">Leaf</tissue>
    </source>
</reference>
<dbReference type="PANTHER" id="PTHR31170">
    <property type="entry name" value="BNAC04G53230D PROTEIN"/>
    <property type="match status" value="1"/>
</dbReference>
<evidence type="ECO:0000313" key="2">
    <source>
        <dbReference type="Proteomes" id="UP000325577"/>
    </source>
</evidence>
<proteinExistence type="predicted"/>
<dbReference type="InterPro" id="IPR004158">
    <property type="entry name" value="DUF247_pln"/>
</dbReference>
<evidence type="ECO:0000313" key="1">
    <source>
        <dbReference type="EMBL" id="KAA8517987.1"/>
    </source>
</evidence>